<dbReference type="Gene3D" id="3.40.50.2300">
    <property type="match status" value="1"/>
</dbReference>
<evidence type="ECO:0000313" key="11">
    <source>
        <dbReference type="Proteomes" id="UP000557872"/>
    </source>
</evidence>
<dbReference type="PRINTS" id="PR00344">
    <property type="entry name" value="BCTRLSENSOR"/>
</dbReference>
<dbReference type="EMBL" id="JACBAZ010000004">
    <property type="protein sequence ID" value="NWK56313.1"/>
    <property type="molecule type" value="Genomic_DNA"/>
</dbReference>
<comment type="caution">
    <text evidence="10">The sequence shown here is derived from an EMBL/GenBank/DDBJ whole genome shotgun (WGS) entry which is preliminary data.</text>
</comment>
<feature type="transmembrane region" description="Helical" evidence="7">
    <location>
        <begin position="145"/>
        <end position="164"/>
    </location>
</feature>
<dbReference type="PROSITE" id="PS50109">
    <property type="entry name" value="HIS_KIN"/>
    <property type="match status" value="2"/>
</dbReference>
<protein>
    <recommendedName>
        <fullName evidence="2">histidine kinase</fullName>
        <ecNumber evidence="2">2.7.13.3</ecNumber>
    </recommendedName>
</protein>
<reference evidence="10 11" key="1">
    <citation type="submission" date="2020-07" db="EMBL/GenBank/DDBJ databases">
        <title>Roseicoccus Jingziensis gen. nov., sp. nov., isolated from coastal seawater.</title>
        <authorList>
            <person name="Feng X."/>
        </authorList>
    </citation>
    <scope>NUCLEOTIDE SEQUENCE [LARGE SCALE GENOMIC DNA]</scope>
    <source>
        <strain evidence="10 11">N1E253</strain>
    </source>
</reference>
<dbReference type="Pfam" id="PF00512">
    <property type="entry name" value="HisKA"/>
    <property type="match status" value="1"/>
</dbReference>
<name>A0A851GFL0_9BACT</name>
<evidence type="ECO:0000313" key="10">
    <source>
        <dbReference type="EMBL" id="NWK56313.1"/>
    </source>
</evidence>
<dbReference type="SMART" id="SM00388">
    <property type="entry name" value="HisKA"/>
    <property type="match status" value="2"/>
</dbReference>
<dbReference type="Gene3D" id="3.30.565.10">
    <property type="entry name" value="Histidine kinase-like ATPase, C-terminal domain"/>
    <property type="match status" value="2"/>
</dbReference>
<dbReference type="Pfam" id="PF02518">
    <property type="entry name" value="HATPase_c"/>
    <property type="match status" value="2"/>
</dbReference>
<dbReference type="Proteomes" id="UP000557872">
    <property type="component" value="Unassembled WGS sequence"/>
</dbReference>
<dbReference type="Pfam" id="PF00072">
    <property type="entry name" value="Response_reg"/>
    <property type="match status" value="1"/>
</dbReference>
<evidence type="ECO:0000256" key="5">
    <source>
        <dbReference type="ARBA" id="ARBA00022777"/>
    </source>
</evidence>
<dbReference type="CDD" id="cd00082">
    <property type="entry name" value="HisKA"/>
    <property type="match status" value="2"/>
</dbReference>
<dbReference type="InterPro" id="IPR003594">
    <property type="entry name" value="HATPase_dom"/>
</dbReference>
<dbReference type="InterPro" id="IPR005467">
    <property type="entry name" value="His_kinase_dom"/>
</dbReference>
<sequence length="880" mass="98555">MRDSRETIRGMEKNNTSQDKSMRVLFEEAEFAPRKKSIKGFLLLAAGFMLIGAGIDLMVYPYLAERFFVYRMYSTGVLLVGWLVMTRVRHQWVMTVLSHVLVLVPVAAIELMIYDARDPASSYYGGVNIVLVGVALLLRWDLKDSIFNALVCVCSFFGVMYSMGLTYRGGLIPSYFVLVTAVIAVLATYFYSASRFREFSLVKEIRETNRQLRAMDETKARFFANISHELRTPLTLILGPLENLRLHKKYRKDTLVIEHLDMIEDNAMRLLRLINDILDLVKLDSDEAAPRPEIVDVDDFVNSLTRDLKPIAQLKNIQLYGRSQTQGQPHVWLDRDRLEKIILNLAVNAVKFTSPGGEITISVSIEGGQMTIVVRDNGEGMDSDTLSNVFVRFWQADMSAKRKHRGAGIGLALVKSLTDSMEGEISVESELHIGTTFTIVIPAPEPDADVSMDDEIHTHDVLEQFNEKARLRGVIRASGANVGLSPQEGETSEVGVPAEERKRILIAEDEDAMRAFIVRQLEGYDVIEARDGAEAIRLAQKENPDLCILDFMMPEYDGVEVTTRLRDGAGTARIPIILVTAQAGESARLDALEAGVNDFLTKPFSSVELLARTRNLLSSSEFETRLAENNVYLQAAYGQLKEQETILVQTEKLSSLGRMSAGIVHEINNPLNYTQTALYALKSFERQLEEDEREDFLEVLADAREGVDRVVGIVHGLRSFTRGDVATMAEVGVADVVESARKLCSHAMSGIEFQSDIDPELEMEGNEIQLCQLFVNMFQNASRAIQVKEDSESCPRILVSADLTDSDELLIKIRDNGCGISKEDIKRIFDPFFTKNDVGEGMGLGLSITYRIIDQHGARIEVDSELGEFTEFSLYFPKKI</sequence>
<dbReference type="AlphaFoldDB" id="A0A851GFL0"/>
<keyword evidence="11" id="KW-1185">Reference proteome</keyword>
<evidence type="ECO:0000256" key="6">
    <source>
        <dbReference type="PROSITE-ProRule" id="PRU00169"/>
    </source>
</evidence>
<evidence type="ECO:0000259" key="8">
    <source>
        <dbReference type="PROSITE" id="PS50109"/>
    </source>
</evidence>
<feature type="transmembrane region" description="Helical" evidence="7">
    <location>
        <begin position="41"/>
        <end position="62"/>
    </location>
</feature>
<comment type="catalytic activity">
    <reaction evidence="1">
        <text>ATP + protein L-histidine = ADP + protein N-phospho-L-histidine.</text>
        <dbReference type="EC" id="2.7.13.3"/>
    </reaction>
</comment>
<dbReference type="SUPFAM" id="SSF52172">
    <property type="entry name" value="CheY-like"/>
    <property type="match status" value="1"/>
</dbReference>
<keyword evidence="5" id="KW-0418">Kinase</keyword>
<dbReference type="InterPro" id="IPR036097">
    <property type="entry name" value="HisK_dim/P_sf"/>
</dbReference>
<dbReference type="SMART" id="SM00387">
    <property type="entry name" value="HATPase_c"/>
    <property type="match status" value="2"/>
</dbReference>
<dbReference type="InterPro" id="IPR036890">
    <property type="entry name" value="HATPase_C_sf"/>
</dbReference>
<dbReference type="FunFam" id="3.30.565.10:FF:000006">
    <property type="entry name" value="Sensor histidine kinase WalK"/>
    <property type="match status" value="1"/>
</dbReference>
<evidence type="ECO:0000256" key="2">
    <source>
        <dbReference type="ARBA" id="ARBA00012438"/>
    </source>
</evidence>
<dbReference type="PANTHER" id="PTHR43547">
    <property type="entry name" value="TWO-COMPONENT HISTIDINE KINASE"/>
    <property type="match status" value="1"/>
</dbReference>
<dbReference type="Gene3D" id="1.10.287.130">
    <property type="match status" value="2"/>
</dbReference>
<keyword evidence="7" id="KW-1133">Transmembrane helix</keyword>
<proteinExistence type="predicted"/>
<dbReference type="InterPro" id="IPR011006">
    <property type="entry name" value="CheY-like_superfamily"/>
</dbReference>
<feature type="transmembrane region" description="Helical" evidence="7">
    <location>
        <begin position="68"/>
        <end position="85"/>
    </location>
</feature>
<feature type="transmembrane region" description="Helical" evidence="7">
    <location>
        <begin position="170"/>
        <end position="191"/>
    </location>
</feature>
<organism evidence="10 11">
    <name type="scientific">Oceaniferula marina</name>
    <dbReference type="NCBI Taxonomy" id="2748318"/>
    <lineage>
        <taxon>Bacteria</taxon>
        <taxon>Pseudomonadati</taxon>
        <taxon>Verrucomicrobiota</taxon>
        <taxon>Verrucomicrobiia</taxon>
        <taxon>Verrucomicrobiales</taxon>
        <taxon>Verrucomicrobiaceae</taxon>
        <taxon>Oceaniferula</taxon>
    </lineage>
</organism>
<dbReference type="PROSITE" id="PS50110">
    <property type="entry name" value="RESPONSE_REGULATORY"/>
    <property type="match status" value="1"/>
</dbReference>
<gene>
    <name evidence="10" type="ORF">HW115_11880</name>
</gene>
<accession>A0A851GFL0</accession>
<dbReference type="SUPFAM" id="SSF55874">
    <property type="entry name" value="ATPase domain of HSP90 chaperone/DNA topoisomerase II/histidine kinase"/>
    <property type="match status" value="2"/>
</dbReference>
<keyword evidence="4" id="KW-0808">Transferase</keyword>
<dbReference type="PANTHER" id="PTHR43547:SF2">
    <property type="entry name" value="HYBRID SIGNAL TRANSDUCTION HISTIDINE KINASE C"/>
    <property type="match status" value="1"/>
</dbReference>
<keyword evidence="3 6" id="KW-0597">Phosphoprotein</keyword>
<feature type="transmembrane region" description="Helical" evidence="7">
    <location>
        <begin position="92"/>
        <end position="114"/>
    </location>
</feature>
<dbReference type="SUPFAM" id="SSF47384">
    <property type="entry name" value="Homodimeric domain of signal transducing histidine kinase"/>
    <property type="match status" value="2"/>
</dbReference>
<evidence type="ECO:0000256" key="3">
    <source>
        <dbReference type="ARBA" id="ARBA00022553"/>
    </source>
</evidence>
<dbReference type="RefSeq" id="WP_178933098.1">
    <property type="nucleotide sequence ID" value="NZ_JACBAZ010000004.1"/>
</dbReference>
<feature type="domain" description="Histidine kinase" evidence="8">
    <location>
        <begin position="662"/>
        <end position="880"/>
    </location>
</feature>
<keyword evidence="7" id="KW-0472">Membrane</keyword>
<dbReference type="EC" id="2.7.13.3" evidence="2"/>
<keyword evidence="7" id="KW-0812">Transmembrane</keyword>
<dbReference type="InterPro" id="IPR001789">
    <property type="entry name" value="Sig_transdc_resp-reg_receiver"/>
</dbReference>
<dbReference type="InterPro" id="IPR004358">
    <property type="entry name" value="Sig_transdc_His_kin-like_C"/>
</dbReference>
<evidence type="ECO:0000256" key="7">
    <source>
        <dbReference type="SAM" id="Phobius"/>
    </source>
</evidence>
<feature type="modified residue" description="4-aspartylphosphate" evidence="6">
    <location>
        <position position="550"/>
    </location>
</feature>
<feature type="domain" description="Response regulatory" evidence="9">
    <location>
        <begin position="503"/>
        <end position="617"/>
    </location>
</feature>
<evidence type="ECO:0000256" key="1">
    <source>
        <dbReference type="ARBA" id="ARBA00000085"/>
    </source>
</evidence>
<dbReference type="InterPro" id="IPR003661">
    <property type="entry name" value="HisK_dim/P_dom"/>
</dbReference>
<evidence type="ECO:0000259" key="9">
    <source>
        <dbReference type="PROSITE" id="PS50110"/>
    </source>
</evidence>
<dbReference type="GO" id="GO:0000155">
    <property type="term" value="F:phosphorelay sensor kinase activity"/>
    <property type="evidence" value="ECO:0007669"/>
    <property type="project" value="InterPro"/>
</dbReference>
<dbReference type="SMART" id="SM00448">
    <property type="entry name" value="REC"/>
    <property type="match status" value="1"/>
</dbReference>
<feature type="domain" description="Histidine kinase" evidence="8">
    <location>
        <begin position="225"/>
        <end position="445"/>
    </location>
</feature>
<evidence type="ECO:0000256" key="4">
    <source>
        <dbReference type="ARBA" id="ARBA00022679"/>
    </source>
</evidence>